<dbReference type="InterPro" id="IPR008405">
    <property type="entry name" value="ApoL"/>
</dbReference>
<accession>A0AAZ1XQ36</accession>
<gene>
    <name evidence="3" type="primary">LOC116317940</name>
</gene>
<dbReference type="Proteomes" id="UP000472276">
    <property type="component" value="Unassembled WGS sequence"/>
</dbReference>
<keyword evidence="2" id="KW-1133">Transmembrane helix</keyword>
<dbReference type="KEGG" id="oau:116317940"/>
<organism evidence="3 4">
    <name type="scientific">Oreochromis aureus</name>
    <name type="common">Israeli tilapia</name>
    <name type="synonym">Chromis aureus</name>
    <dbReference type="NCBI Taxonomy" id="47969"/>
    <lineage>
        <taxon>Eukaryota</taxon>
        <taxon>Metazoa</taxon>
        <taxon>Chordata</taxon>
        <taxon>Craniata</taxon>
        <taxon>Vertebrata</taxon>
        <taxon>Euteleostomi</taxon>
        <taxon>Actinopterygii</taxon>
        <taxon>Neopterygii</taxon>
        <taxon>Teleostei</taxon>
        <taxon>Neoteleostei</taxon>
        <taxon>Acanthomorphata</taxon>
        <taxon>Ovalentaria</taxon>
        <taxon>Cichlomorphae</taxon>
        <taxon>Cichliformes</taxon>
        <taxon>Cichlidae</taxon>
        <taxon>African cichlids</taxon>
        <taxon>Pseudocrenilabrinae</taxon>
        <taxon>Oreochromini</taxon>
        <taxon>Oreochromis</taxon>
    </lineage>
</organism>
<proteinExistence type="inferred from homology"/>
<feature type="transmembrane region" description="Helical" evidence="2">
    <location>
        <begin position="295"/>
        <end position="317"/>
    </location>
</feature>
<keyword evidence="2" id="KW-0472">Membrane</keyword>
<dbReference type="PANTHER" id="PTHR14096:SF57">
    <property type="entry name" value="APOLIPOPROTEIN L4"/>
    <property type="match status" value="1"/>
</dbReference>
<dbReference type="GO" id="GO:0042157">
    <property type="term" value="P:lipoprotein metabolic process"/>
    <property type="evidence" value="ECO:0007669"/>
    <property type="project" value="InterPro"/>
</dbReference>
<evidence type="ECO:0000256" key="1">
    <source>
        <dbReference type="ARBA" id="ARBA00010090"/>
    </source>
</evidence>
<dbReference type="GO" id="GO:0008289">
    <property type="term" value="F:lipid binding"/>
    <property type="evidence" value="ECO:0007669"/>
    <property type="project" value="InterPro"/>
</dbReference>
<dbReference type="GO" id="GO:0005576">
    <property type="term" value="C:extracellular region"/>
    <property type="evidence" value="ECO:0007669"/>
    <property type="project" value="InterPro"/>
</dbReference>
<sequence>MSGKRKELQTALCRYITDTLTYIHTVTGFCERFSKWLLWTETELDTLMDIKDGIDTLDLRITHVYNSEEKCTAFLKFMKNKVSADSRREKLEKELTEVLEYVLRGQEKLEPFLDAVEKLAVTSLQVFKENQELHLPEGIRFEHIQSVISAAQQICPLLLEFKRDSEVFFLPKLENVDVLAYQLDRYIVTSQKIHEKLEESAINDIWLKSTKAVVDLNVDLSEAGIQSMLYHIYLLEEIRMDPNFRMVFMFKEKAGEDFISKFEEHQPRMLKFLDELEQCAVQLDKMSKGSKISSVAGSSAGAIGGVLSIVGLALIPVTAGTSLALTMTGVGLGITSGLNSIVTTGAEMKVNHKHQTKAGEVFKNFMEDVQSLQDCLQNVTNQPVCGIETSKLEIAVGVRRIASKVWTVGKGTFDLVTDATSAAKVFPSAGKVLAQEGKALRNASRLASDIPDIGEAALKGSLALSKTSRAGFIALNALFLGMDIFFIYRDGTSLAKGCEAKVSQVIRARAALWSSEIDSWQKICDSLKEGLRKSEKNKGILESPFYPETTS</sequence>
<name>A0AAZ1XQ36_OREAU</name>
<dbReference type="PANTHER" id="PTHR14096">
    <property type="entry name" value="APOLIPOPROTEIN L"/>
    <property type="match status" value="1"/>
</dbReference>
<keyword evidence="2" id="KW-0812">Transmembrane</keyword>
<reference evidence="3" key="2">
    <citation type="submission" date="2025-08" db="UniProtKB">
        <authorList>
            <consortium name="Ensembl"/>
        </authorList>
    </citation>
    <scope>IDENTIFICATION</scope>
</reference>
<dbReference type="RefSeq" id="XP_031592698.1">
    <property type="nucleotide sequence ID" value="XM_031736838.2"/>
</dbReference>
<reference evidence="4" key="1">
    <citation type="submission" date="2020-03" db="EMBL/GenBank/DDBJ databases">
        <title>Evolution of repeat sequences and sex chromosomes of tilapia species revealed by chromosome-level genomes.</title>
        <authorList>
            <person name="Xu L."/>
            <person name="Tao W."/>
            <person name="Wang D."/>
            <person name="Zhou Q."/>
        </authorList>
    </citation>
    <scope>NUCLEOTIDE SEQUENCE [LARGE SCALE GENOMIC DNA]</scope>
    <source>
        <strain evidence="4">Israel</strain>
    </source>
</reference>
<evidence type="ECO:0000313" key="3">
    <source>
        <dbReference type="Ensembl" id="ENSOABP00000069695.1"/>
    </source>
</evidence>
<comment type="similarity">
    <text evidence="1">Belongs to the apolipoprotein L family.</text>
</comment>
<dbReference type="Pfam" id="PF05461">
    <property type="entry name" value="ApoL"/>
    <property type="match status" value="1"/>
</dbReference>
<dbReference type="GO" id="GO:0016020">
    <property type="term" value="C:membrane"/>
    <property type="evidence" value="ECO:0007669"/>
    <property type="project" value="TreeGrafter"/>
</dbReference>
<reference evidence="3" key="3">
    <citation type="submission" date="2025-09" db="UniProtKB">
        <authorList>
            <consortium name="Ensembl"/>
        </authorList>
    </citation>
    <scope>IDENTIFICATION</scope>
</reference>
<evidence type="ECO:0000313" key="4">
    <source>
        <dbReference type="Proteomes" id="UP000472276"/>
    </source>
</evidence>
<evidence type="ECO:0000256" key="2">
    <source>
        <dbReference type="SAM" id="Phobius"/>
    </source>
</evidence>
<feature type="transmembrane region" description="Helical" evidence="2">
    <location>
        <begin position="323"/>
        <end position="342"/>
    </location>
</feature>
<protein>
    <submittedName>
        <fullName evidence="3">Uncharacterized protein</fullName>
    </submittedName>
</protein>
<dbReference type="AlphaFoldDB" id="A0AAZ1XQ36"/>
<keyword evidence="4" id="KW-1185">Reference proteome</keyword>
<dbReference type="GeneID" id="116317940"/>
<dbReference type="GO" id="GO:0006869">
    <property type="term" value="P:lipid transport"/>
    <property type="evidence" value="ECO:0007669"/>
    <property type="project" value="InterPro"/>
</dbReference>
<dbReference type="Ensembl" id="ENSOABT00000075100.1">
    <property type="protein sequence ID" value="ENSOABP00000069695.1"/>
    <property type="gene ID" value="ENSOABG00000037876.1"/>
</dbReference>